<dbReference type="GO" id="GO:0009245">
    <property type="term" value="P:lipid A biosynthetic process"/>
    <property type="evidence" value="ECO:0007669"/>
    <property type="project" value="TreeGrafter"/>
</dbReference>
<evidence type="ECO:0000313" key="17">
    <source>
        <dbReference type="Proteomes" id="UP000254720"/>
    </source>
</evidence>
<dbReference type="SUPFAM" id="SSF53756">
    <property type="entry name" value="UDP-Glycosyltransferase/glycogen phosphorylase"/>
    <property type="match status" value="1"/>
</dbReference>
<dbReference type="PANTHER" id="PTHR42755:SF1">
    <property type="entry name" value="3-DEOXY-D-MANNO-OCTULOSONIC ACID TRANSFERASE, MITOCHONDRIAL-RELATED"/>
    <property type="match status" value="1"/>
</dbReference>
<keyword evidence="7 13" id="KW-0808">Transferase</keyword>
<evidence type="ECO:0000256" key="12">
    <source>
        <dbReference type="PIRSR" id="PIRSR639901-2"/>
    </source>
</evidence>
<keyword evidence="13" id="KW-1003">Cell membrane</keyword>
<dbReference type="NCBIfam" id="NF004388">
    <property type="entry name" value="PRK05749.1-4"/>
    <property type="match status" value="1"/>
</dbReference>
<dbReference type="InterPro" id="IPR001296">
    <property type="entry name" value="Glyco_trans_1"/>
</dbReference>
<keyword evidence="8" id="KW-0735">Signal-anchor</keyword>
<protein>
    <recommendedName>
        <fullName evidence="5 13">3-deoxy-D-manno-octulosonic acid transferase</fullName>
        <shortName evidence="13">Kdo transferase</shortName>
        <ecNumber evidence="4 13">2.4.99.12</ecNumber>
    </recommendedName>
    <alternativeName>
        <fullName evidence="9 13">Lipid IV(A) 3-deoxy-D-manno-octulosonic acid transferase</fullName>
    </alternativeName>
</protein>
<dbReference type="InterPro" id="IPR007507">
    <property type="entry name" value="Glycos_transf_N"/>
</dbReference>
<reference evidence="16 17" key="1">
    <citation type="submission" date="2018-07" db="EMBL/GenBank/DDBJ databases">
        <title>Genomic Encyclopedia of Type Strains, Phase IV (KMG-IV): sequencing the most valuable type-strain genomes for metagenomic binning, comparative biology and taxonomic classification.</title>
        <authorList>
            <person name="Goeker M."/>
        </authorList>
    </citation>
    <scope>NUCLEOTIDE SEQUENCE [LARGE SCALE GENOMIC DNA]</scope>
    <source>
        <strain evidence="16 17">DSM 16500</strain>
    </source>
</reference>
<evidence type="ECO:0000256" key="3">
    <source>
        <dbReference type="ARBA" id="ARBA00006380"/>
    </source>
</evidence>
<gene>
    <name evidence="16" type="ORF">C8D86_11919</name>
</gene>
<keyword evidence="8" id="KW-0812">Transmembrane</keyword>
<comment type="subcellular location">
    <subcellularLocation>
        <location evidence="1">Cell inner membrane</location>
        <topology evidence="1">Single-pass membrane protein</topology>
        <orientation evidence="1">Cytoplasmic side</orientation>
    </subcellularLocation>
    <subcellularLocation>
        <location evidence="13">Cell membrane</location>
    </subcellularLocation>
</comment>
<dbReference type="FunFam" id="3.40.50.2000:FF:000032">
    <property type="entry name" value="3-deoxy-D-manno-octulosonic acid transferase"/>
    <property type="match status" value="1"/>
</dbReference>
<comment type="pathway">
    <text evidence="2 13">Bacterial outer membrane biogenesis; LPS core biosynthesis.</text>
</comment>
<organism evidence="16 17">
    <name type="scientific">Aquicella lusitana</name>
    <dbReference type="NCBI Taxonomy" id="254246"/>
    <lineage>
        <taxon>Bacteria</taxon>
        <taxon>Pseudomonadati</taxon>
        <taxon>Pseudomonadota</taxon>
        <taxon>Gammaproteobacteria</taxon>
        <taxon>Legionellales</taxon>
        <taxon>Coxiellaceae</taxon>
        <taxon>Aquicella</taxon>
    </lineage>
</organism>
<comment type="function">
    <text evidence="13">Involved in lipopolysaccharide (LPS) biosynthesis. Catalyzes the transfer of 3-deoxy-D-manno-octulosonate (Kdo) residue(s) from CMP-Kdo to lipid IV(A), the tetraacyldisaccharide-1,4'-bisphosphate precursor of lipid A.</text>
</comment>
<keyword evidence="13" id="KW-0448">Lipopolysaccharide biosynthesis</keyword>
<feature type="active site" description="Proton acceptor" evidence="11">
    <location>
        <position position="58"/>
    </location>
</feature>
<proteinExistence type="inferred from homology"/>
<evidence type="ECO:0000259" key="15">
    <source>
        <dbReference type="Pfam" id="PF04413"/>
    </source>
</evidence>
<name>A0A370GCR3_9COXI</name>
<evidence type="ECO:0000259" key="14">
    <source>
        <dbReference type="Pfam" id="PF00534"/>
    </source>
</evidence>
<dbReference type="OrthoDB" id="9789797at2"/>
<evidence type="ECO:0000256" key="10">
    <source>
        <dbReference type="ARBA" id="ARBA00049183"/>
    </source>
</evidence>
<evidence type="ECO:0000256" key="4">
    <source>
        <dbReference type="ARBA" id="ARBA00012621"/>
    </source>
</evidence>
<evidence type="ECO:0000256" key="13">
    <source>
        <dbReference type="RuleBase" id="RU365103"/>
    </source>
</evidence>
<dbReference type="RefSeq" id="WP_114834906.1">
    <property type="nucleotide sequence ID" value="NZ_LR699114.1"/>
</dbReference>
<sequence length="427" mass="47746">MRYIYSFLLYLALPFLFLRLWWRSRRLPEYRERLGERLGYYPFTLKKCLWVHAVSVGEAIAAIPLIKALKSRYPDLPIVVTTMTPTGAARVKAGLGESVTHVYIPYDYPGAVRRFLRAMHPVAGIIMETELWPNLLAACHQLRIPVCLANARLSEKSARGYRRIKPLTRDMLQKIDVIAAHGKADADRFIALGAPKDRVIVTGNLKFDLEVPRDLADKASVLREALGKERFIWIAASTHEGEEEIVLTAHKKIMKTNQQALLILVPRHPDRFDSAAALCQQQELTVARRSRQDPCTTKTAVYLGDTMGELLLMYAVSDAAFVGGSLIERGGHNILEPAALGRPVLSGPHMFNFAEITQLFSDGEAITKVFDAESLAAEIELLMQNSILRAQMGERALLIVAENRGALTKQVNLICSVLDQQKHVTVK</sequence>
<dbReference type="GO" id="GO:0005886">
    <property type="term" value="C:plasma membrane"/>
    <property type="evidence" value="ECO:0007669"/>
    <property type="project" value="UniProtKB-SubCell"/>
</dbReference>
<feature type="domain" description="3-deoxy-D-manno-octulosonic-acid transferase N-terminal" evidence="15">
    <location>
        <begin position="32"/>
        <end position="208"/>
    </location>
</feature>
<evidence type="ECO:0000256" key="11">
    <source>
        <dbReference type="PIRSR" id="PIRSR639901-1"/>
    </source>
</evidence>
<feature type="domain" description="Glycosyl transferase family 1" evidence="14">
    <location>
        <begin position="246"/>
        <end position="396"/>
    </location>
</feature>
<evidence type="ECO:0000256" key="5">
    <source>
        <dbReference type="ARBA" id="ARBA00019077"/>
    </source>
</evidence>
<evidence type="ECO:0000256" key="1">
    <source>
        <dbReference type="ARBA" id="ARBA00004388"/>
    </source>
</evidence>
<evidence type="ECO:0000256" key="2">
    <source>
        <dbReference type="ARBA" id="ARBA00004713"/>
    </source>
</evidence>
<dbReference type="GO" id="GO:0009244">
    <property type="term" value="P:lipopolysaccharide core region biosynthetic process"/>
    <property type="evidence" value="ECO:0007669"/>
    <property type="project" value="UniProtKB-UniRule"/>
</dbReference>
<evidence type="ECO:0000256" key="8">
    <source>
        <dbReference type="ARBA" id="ARBA00022968"/>
    </source>
</evidence>
<dbReference type="UniPathway" id="UPA00958"/>
<feature type="site" description="Transition state stabilizer" evidence="12">
    <location>
        <position position="128"/>
    </location>
</feature>
<keyword evidence="6" id="KW-0997">Cell inner membrane</keyword>
<dbReference type="Gene3D" id="3.40.50.2000">
    <property type="entry name" value="Glycogen Phosphorylase B"/>
    <property type="match status" value="1"/>
</dbReference>
<dbReference type="InterPro" id="IPR038107">
    <property type="entry name" value="Glycos_transf_N_sf"/>
</dbReference>
<dbReference type="AlphaFoldDB" id="A0A370GCR3"/>
<keyword evidence="17" id="KW-1185">Reference proteome</keyword>
<feature type="site" description="Transition state stabilizer" evidence="12">
    <location>
        <position position="206"/>
    </location>
</feature>
<dbReference type="EC" id="2.4.99.12" evidence="4 13"/>
<comment type="similarity">
    <text evidence="3">Belongs to the glycosyltransferase group 1 family. Glycosyltransferase 30 subfamily.</text>
</comment>
<dbReference type="FunFam" id="3.40.50.11720:FF:000001">
    <property type="entry name" value="3-deoxy-D-manno-octulosonic acid transferase"/>
    <property type="match status" value="1"/>
</dbReference>
<dbReference type="Pfam" id="PF04413">
    <property type="entry name" value="Glycos_transf_N"/>
    <property type="match status" value="1"/>
</dbReference>
<keyword evidence="6" id="KW-0472">Membrane</keyword>
<dbReference type="Proteomes" id="UP000254720">
    <property type="component" value="Unassembled WGS sequence"/>
</dbReference>
<dbReference type="PANTHER" id="PTHR42755">
    <property type="entry name" value="3-DEOXY-MANNO-OCTULOSONATE CYTIDYLYLTRANSFERASE"/>
    <property type="match status" value="1"/>
</dbReference>
<comment type="caution">
    <text evidence="16">The sequence shown here is derived from an EMBL/GenBank/DDBJ whole genome shotgun (WGS) entry which is preliminary data.</text>
</comment>
<dbReference type="EMBL" id="QQAX01000019">
    <property type="protein sequence ID" value="RDI41501.1"/>
    <property type="molecule type" value="Genomic_DNA"/>
</dbReference>
<dbReference type="InterPro" id="IPR039901">
    <property type="entry name" value="Kdotransferase"/>
</dbReference>
<accession>A0A370GCR3</accession>
<dbReference type="Gene3D" id="3.40.50.11720">
    <property type="entry name" value="3-Deoxy-D-manno-octulosonic-acid transferase, N-terminal domain"/>
    <property type="match status" value="1"/>
</dbReference>
<dbReference type="Pfam" id="PF00534">
    <property type="entry name" value="Glycos_transf_1"/>
    <property type="match status" value="1"/>
</dbReference>
<dbReference type="GO" id="GO:0043842">
    <property type="term" value="F:Kdo transferase activity"/>
    <property type="evidence" value="ECO:0007669"/>
    <property type="project" value="UniProtKB-EC"/>
</dbReference>
<comment type="catalytic activity">
    <reaction evidence="10 13">
        <text>lipid IVA (E. coli) + CMP-3-deoxy-beta-D-manno-octulosonate = alpha-Kdo-(2-&gt;6)-lipid IVA (E. coli) + CMP + H(+)</text>
        <dbReference type="Rhea" id="RHEA:28066"/>
        <dbReference type="ChEBI" id="CHEBI:15378"/>
        <dbReference type="ChEBI" id="CHEBI:58603"/>
        <dbReference type="ChEBI" id="CHEBI:60364"/>
        <dbReference type="ChEBI" id="CHEBI:60377"/>
        <dbReference type="ChEBI" id="CHEBI:85987"/>
        <dbReference type="EC" id="2.4.99.12"/>
    </reaction>
</comment>
<evidence type="ECO:0000256" key="6">
    <source>
        <dbReference type="ARBA" id="ARBA00022519"/>
    </source>
</evidence>
<evidence type="ECO:0000313" key="16">
    <source>
        <dbReference type="EMBL" id="RDI41501.1"/>
    </source>
</evidence>
<evidence type="ECO:0000256" key="7">
    <source>
        <dbReference type="ARBA" id="ARBA00022679"/>
    </source>
</evidence>
<evidence type="ECO:0000256" key="9">
    <source>
        <dbReference type="ARBA" id="ARBA00031445"/>
    </source>
</evidence>